<evidence type="ECO:0000256" key="2">
    <source>
        <dbReference type="ARBA" id="ARBA00022730"/>
    </source>
</evidence>
<keyword evidence="5 6" id="KW-0687">Ribonucleoprotein</keyword>
<comment type="similarity">
    <text evidence="1 6">Belongs to the universal ribosomal protein uS11 family.</text>
</comment>
<evidence type="ECO:0000256" key="1">
    <source>
        <dbReference type="ARBA" id="ARBA00006194"/>
    </source>
</evidence>
<evidence type="ECO:0000256" key="6">
    <source>
        <dbReference type="HAMAP-Rule" id="MF_01310"/>
    </source>
</evidence>
<proteinExistence type="inferred from homology"/>
<evidence type="ECO:0000256" key="3">
    <source>
        <dbReference type="ARBA" id="ARBA00022884"/>
    </source>
</evidence>
<dbReference type="HAMAP" id="MF_01310">
    <property type="entry name" value="Ribosomal_uS11"/>
    <property type="match status" value="1"/>
</dbReference>
<comment type="caution">
    <text evidence="7">The sequence shown here is derived from an EMBL/GenBank/DDBJ whole genome shotgun (WGS) entry which is preliminary data.</text>
</comment>
<dbReference type="PIRSF" id="PIRSF002131">
    <property type="entry name" value="Ribosomal_S11"/>
    <property type="match status" value="1"/>
</dbReference>
<name>A0A1G2LTB5_9BACT</name>
<dbReference type="SUPFAM" id="SSF53137">
    <property type="entry name" value="Translational machinery components"/>
    <property type="match status" value="1"/>
</dbReference>
<keyword evidence="4 6" id="KW-0689">Ribosomal protein</keyword>
<dbReference type="GO" id="GO:0006412">
    <property type="term" value="P:translation"/>
    <property type="evidence" value="ECO:0007669"/>
    <property type="project" value="UniProtKB-UniRule"/>
</dbReference>
<dbReference type="GO" id="GO:0003735">
    <property type="term" value="F:structural constituent of ribosome"/>
    <property type="evidence" value="ECO:0007669"/>
    <property type="project" value="InterPro"/>
</dbReference>
<protein>
    <recommendedName>
        <fullName evidence="6">Small ribosomal subunit protein uS11</fullName>
    </recommendedName>
</protein>
<gene>
    <name evidence="6" type="primary">rpsK</name>
    <name evidence="7" type="ORF">A3G49_04265</name>
</gene>
<dbReference type="AlphaFoldDB" id="A0A1G2LTB5"/>
<evidence type="ECO:0000313" key="8">
    <source>
        <dbReference type="Proteomes" id="UP000177171"/>
    </source>
</evidence>
<dbReference type="EMBL" id="MHQY01000001">
    <property type="protein sequence ID" value="OHA14888.1"/>
    <property type="molecule type" value="Genomic_DNA"/>
</dbReference>
<dbReference type="NCBIfam" id="TIGR03632">
    <property type="entry name" value="uS11_bact"/>
    <property type="match status" value="1"/>
</dbReference>
<evidence type="ECO:0000313" key="7">
    <source>
        <dbReference type="EMBL" id="OHA14888.1"/>
    </source>
</evidence>
<comment type="subunit">
    <text evidence="6">Part of the 30S ribosomal subunit. Interacts with proteins S7 and S18. Binds to IF-3.</text>
</comment>
<reference evidence="7 8" key="1">
    <citation type="journal article" date="2016" name="Nat. Commun.">
        <title>Thousands of microbial genomes shed light on interconnected biogeochemical processes in an aquifer system.</title>
        <authorList>
            <person name="Anantharaman K."/>
            <person name="Brown C.T."/>
            <person name="Hug L.A."/>
            <person name="Sharon I."/>
            <person name="Castelle C.J."/>
            <person name="Probst A.J."/>
            <person name="Thomas B.C."/>
            <person name="Singh A."/>
            <person name="Wilkins M.J."/>
            <person name="Karaoz U."/>
            <person name="Brodie E.L."/>
            <person name="Williams K.H."/>
            <person name="Hubbard S.S."/>
            <person name="Banfield J.F."/>
        </authorList>
    </citation>
    <scope>NUCLEOTIDE SEQUENCE [LARGE SCALE GENOMIC DNA]</scope>
</reference>
<dbReference type="PANTHER" id="PTHR11759">
    <property type="entry name" value="40S RIBOSOMAL PROTEIN S14/30S RIBOSOMAL PROTEIN S11"/>
    <property type="match status" value="1"/>
</dbReference>
<dbReference type="InterPro" id="IPR001971">
    <property type="entry name" value="Ribosomal_uS11"/>
</dbReference>
<accession>A0A1G2LTB5</accession>
<dbReference type="InterPro" id="IPR036967">
    <property type="entry name" value="Ribosomal_uS11_sf"/>
</dbReference>
<dbReference type="GO" id="GO:1990904">
    <property type="term" value="C:ribonucleoprotein complex"/>
    <property type="evidence" value="ECO:0007669"/>
    <property type="project" value="UniProtKB-KW"/>
</dbReference>
<dbReference type="Proteomes" id="UP000177171">
    <property type="component" value="Unassembled WGS sequence"/>
</dbReference>
<dbReference type="Gene3D" id="3.30.420.80">
    <property type="entry name" value="Ribosomal protein S11"/>
    <property type="match status" value="1"/>
</dbReference>
<dbReference type="GO" id="GO:0005840">
    <property type="term" value="C:ribosome"/>
    <property type="evidence" value="ECO:0007669"/>
    <property type="project" value="UniProtKB-KW"/>
</dbReference>
<keyword evidence="2 6" id="KW-0699">rRNA-binding</keyword>
<comment type="function">
    <text evidence="6">Located on the platform of the 30S subunit, it bridges several disparate RNA helices of the 16S rRNA. Forms part of the Shine-Dalgarno cleft in the 70S ribosome.</text>
</comment>
<dbReference type="GO" id="GO:0019843">
    <property type="term" value="F:rRNA binding"/>
    <property type="evidence" value="ECO:0007669"/>
    <property type="project" value="UniProtKB-UniRule"/>
</dbReference>
<dbReference type="NCBIfam" id="NF003698">
    <property type="entry name" value="PRK05309.1"/>
    <property type="match status" value="1"/>
</dbReference>
<sequence>MEAVKKAFVYIQATYNNTIISLSDEKGNVLAWSSAGALGFKGTKKSTPYAAARVAESLVDKAGKISIPEVVVLVKGVGSGRESAIRALVNRGLNVTFIKDVTPIPHNGPRARKVRRV</sequence>
<dbReference type="InterPro" id="IPR019981">
    <property type="entry name" value="Ribosomal_uS11_bac-type"/>
</dbReference>
<evidence type="ECO:0000256" key="4">
    <source>
        <dbReference type="ARBA" id="ARBA00022980"/>
    </source>
</evidence>
<keyword evidence="3 6" id="KW-0694">RNA-binding</keyword>
<organism evidence="7 8">
    <name type="scientific">Candidatus Sungbacteria bacterium RIFCSPLOWO2_12_FULL_41_11</name>
    <dbReference type="NCBI Taxonomy" id="1802286"/>
    <lineage>
        <taxon>Bacteria</taxon>
        <taxon>Candidatus Sungiibacteriota</taxon>
    </lineage>
</organism>
<evidence type="ECO:0000256" key="5">
    <source>
        <dbReference type="ARBA" id="ARBA00023274"/>
    </source>
</evidence>
<dbReference type="Pfam" id="PF00411">
    <property type="entry name" value="Ribosomal_S11"/>
    <property type="match status" value="1"/>
</dbReference>